<keyword evidence="2" id="KW-0614">Plasmid</keyword>
<reference evidence="2 3" key="1">
    <citation type="submission" date="2019-10" db="EMBL/GenBank/DDBJ databases">
        <title>Complete genome sequences for adaption low water activity.</title>
        <authorList>
            <person name="Zhao L."/>
            <person name="Zhong J."/>
        </authorList>
    </citation>
    <scope>NUCLEOTIDE SEQUENCE [LARGE SCALE GENOMIC DNA]</scope>
    <source>
        <strain evidence="2 3">FDU301</strain>
        <plasmid evidence="3">pfdu301a</plasmid>
    </source>
</reference>
<accession>A0A6M6DYT4</accession>
<evidence type="ECO:0000256" key="1">
    <source>
        <dbReference type="SAM" id="MobiDB-lite"/>
    </source>
</evidence>
<dbReference type="AlphaFoldDB" id="A0A6M6DYT4"/>
<protein>
    <recommendedName>
        <fullName evidence="4">CRISPR-associated protein Csh1</fullName>
    </recommendedName>
</protein>
<evidence type="ECO:0008006" key="4">
    <source>
        <dbReference type="Google" id="ProtNLM"/>
    </source>
</evidence>
<dbReference type="EMBL" id="CP045273">
    <property type="protein sequence ID" value="QJX79932.1"/>
    <property type="molecule type" value="Genomic_DNA"/>
</dbReference>
<sequence length="637" mass="74800">MYQELFPLLEQIKEEQEESKGRDKSFYLYLTLEDLFLLKSGQIEHVKNKIPYSSGKLIKEKVNGKNESRFVATNIELEKMFHTFDNKTTVIDMNKSWESSKKWFYRTIFPIMDFRQDQIDKLIADLRSENGVLHLKNNISAHYVDPRKDKFIGNFKRVLTEEEVFSQFNISSEMYYSDLRSSIHSNLSELYFNEDFLQTILELMQYVKEKEKKADLVIYIDFENASMSNREIYEFEHSIYVMSTGFLKSNRLSVKEEDGKKNIYGFVPLLSFDNNHKKTFKHYGRGEEINFLVSATQMMELYKSGLYDRYRFTKDFVDESLKGVQFIKKIAISSGETVFAEQVIRNDISDKLVVPELPFEFVNELNFQDKKHLFKKIRNVLFNGPSGFFDKFYDKVLDAEAIDNLKVSPGKVTNDLKDAVTSTHDYFKAFFNGNVKALKPMFPQLMLRIFQERITKTNMKEDWKKKDVKDLINLVSYIKQLTFGKDEVISLLESRERIEEIFMGNESLLDENTFYYAVGQLAQFYASKSKSKEKKFSLYDSLTDAITTKKLMDELLKMKGTYHHNIRTNDFTHKRILNAVTLSYHAYKDDKLNVDNKVYFTAGLVDDSLFYKPKEEVDENSTEETDEYQAEEGVGSL</sequence>
<geneLocation type="plasmid" evidence="3">
    <name>pfdu301a</name>
</geneLocation>
<evidence type="ECO:0000313" key="3">
    <source>
        <dbReference type="Proteomes" id="UP000501076"/>
    </source>
</evidence>
<name>A0A6M6DYT4_PRIMG</name>
<evidence type="ECO:0000313" key="2">
    <source>
        <dbReference type="EMBL" id="QJX79932.1"/>
    </source>
</evidence>
<dbReference type="Proteomes" id="UP000501076">
    <property type="component" value="Plasmid pFDU301A"/>
</dbReference>
<dbReference type="RefSeq" id="WP_171777914.1">
    <property type="nucleotide sequence ID" value="NZ_CP045273.1"/>
</dbReference>
<organism evidence="2 3">
    <name type="scientific">Priestia megaterium</name>
    <name type="common">Bacillus megaterium</name>
    <dbReference type="NCBI Taxonomy" id="1404"/>
    <lineage>
        <taxon>Bacteria</taxon>
        <taxon>Bacillati</taxon>
        <taxon>Bacillota</taxon>
        <taxon>Bacilli</taxon>
        <taxon>Bacillales</taxon>
        <taxon>Bacillaceae</taxon>
        <taxon>Priestia</taxon>
    </lineage>
</organism>
<feature type="compositionally biased region" description="Acidic residues" evidence="1">
    <location>
        <begin position="616"/>
        <end position="630"/>
    </location>
</feature>
<proteinExistence type="predicted"/>
<gene>
    <name evidence="2" type="ORF">FDZ14_27920</name>
</gene>
<feature type="region of interest" description="Disordered" evidence="1">
    <location>
        <begin position="615"/>
        <end position="637"/>
    </location>
</feature>